<sequence>MLEKIHATEVKYIKLGEGGEWEHECLTSGIIKFGYHKTPHKMCLEEKWEDVQKVWEKERNNNQSTAKNDVRQIKTFYTATPDTLFITFSQGLLHWCHPSGEVTELEDGSRIRQTVDGWHSHSLAGNLLSHSVLSGALLATQNYRGTICDVRLADYALRKINDEQSPEIINADNAKAQYLMAITSLCSLLTWQDFELLVDLIFSASGWRRTGSLGKTQKTVDIELELPTTKEQAFVQVKSVANQSVFSEYLSRFQTSDSYDRMFFVWHHGTLSEDLHAEGVTMIGPTKLAELILDTGLARWLRNKVAY</sequence>
<proteinExistence type="predicted"/>
<evidence type="ECO:0000313" key="2">
    <source>
        <dbReference type="Proteomes" id="UP000028602"/>
    </source>
</evidence>
<reference evidence="1 2" key="1">
    <citation type="submission" date="2014-05" db="EMBL/GenBank/DDBJ databases">
        <title>ATOL: Assembling a taxonomically balanced genome-scale reconstruction of the evolutionary history of the Enterobacteriaceae.</title>
        <authorList>
            <person name="Plunkett G.III."/>
            <person name="Neeno-Eckwall E.C."/>
            <person name="Glasner J.D."/>
            <person name="Perna N.T."/>
        </authorList>
    </citation>
    <scope>NUCLEOTIDE SEQUENCE [LARGE SCALE GENOMIC DNA]</scope>
    <source>
        <strain evidence="1 2">ATCC 33301</strain>
    </source>
</reference>
<dbReference type="Proteomes" id="UP000028602">
    <property type="component" value="Unassembled WGS sequence"/>
</dbReference>
<organism evidence="1 2">
    <name type="scientific">Tatumella ptyseos ATCC 33301</name>
    <dbReference type="NCBI Taxonomy" id="1005995"/>
    <lineage>
        <taxon>Bacteria</taxon>
        <taxon>Pseudomonadati</taxon>
        <taxon>Pseudomonadota</taxon>
        <taxon>Gammaproteobacteria</taxon>
        <taxon>Enterobacterales</taxon>
        <taxon>Erwiniaceae</taxon>
        <taxon>Tatumella</taxon>
    </lineage>
</organism>
<dbReference type="AlphaFoldDB" id="A0A085JEP5"/>
<keyword evidence="2" id="KW-1185">Reference proteome</keyword>
<keyword evidence="1" id="KW-0030">Aminoacyl-tRNA synthetase</keyword>
<dbReference type="eggNOG" id="ENOG502ZA9J">
    <property type="taxonomic scope" value="Bacteria"/>
</dbReference>
<name>A0A085JEP5_9GAMM</name>
<dbReference type="EMBL" id="JMPR01000035">
    <property type="protein sequence ID" value="KFD18941.1"/>
    <property type="molecule type" value="Genomic_DNA"/>
</dbReference>
<keyword evidence="1" id="KW-0436">Ligase</keyword>
<protein>
    <submittedName>
        <fullName evidence="1">Leucyl-tRNA synthetase</fullName>
    </submittedName>
</protein>
<evidence type="ECO:0000313" key="1">
    <source>
        <dbReference type="EMBL" id="KFD18941.1"/>
    </source>
</evidence>
<dbReference type="RefSeq" id="WP_029990414.1">
    <property type="nucleotide sequence ID" value="NZ_ATMJ01000024.1"/>
</dbReference>
<accession>A0A085JEP5</accession>
<gene>
    <name evidence="1" type="ORF">GTPT_2242</name>
</gene>
<comment type="caution">
    <text evidence="1">The sequence shown here is derived from an EMBL/GenBank/DDBJ whole genome shotgun (WGS) entry which is preliminary data.</text>
</comment>
<dbReference type="GO" id="GO:0004812">
    <property type="term" value="F:aminoacyl-tRNA ligase activity"/>
    <property type="evidence" value="ECO:0007669"/>
    <property type="project" value="UniProtKB-KW"/>
</dbReference>